<evidence type="ECO:0000256" key="5">
    <source>
        <dbReference type="HAMAP-Rule" id="MF_02120"/>
    </source>
</evidence>
<evidence type="ECO:0000259" key="10">
    <source>
        <dbReference type="Pfam" id="PF02784"/>
    </source>
</evidence>
<keyword evidence="5 8" id="KW-0457">Lysine biosynthesis</keyword>
<evidence type="ECO:0000256" key="2">
    <source>
        <dbReference type="ARBA" id="ARBA00022793"/>
    </source>
</evidence>
<feature type="binding site" evidence="5">
    <location>
        <position position="376"/>
    </location>
    <ligand>
        <name>pyridoxal 5'-phosphate</name>
        <dbReference type="ChEBI" id="CHEBI:597326"/>
    </ligand>
</feature>
<dbReference type="Pfam" id="PF02784">
    <property type="entry name" value="Orn_Arg_deC_N"/>
    <property type="match status" value="1"/>
</dbReference>
<keyword evidence="4 5" id="KW-0456">Lyase</keyword>
<feature type="binding site" evidence="5">
    <location>
        <begin position="277"/>
        <end position="280"/>
    </location>
    <ligand>
        <name>pyridoxal 5'-phosphate</name>
        <dbReference type="ChEBI" id="CHEBI:597326"/>
    </ligand>
</feature>
<keyword evidence="2 5" id="KW-0210">Decarboxylase</keyword>
<feature type="binding site" evidence="5">
    <location>
        <position position="317"/>
    </location>
    <ligand>
        <name>substrate</name>
    </ligand>
</feature>
<feature type="domain" description="Orn/DAP/Arg decarboxylase 2 C-terminal" evidence="9">
    <location>
        <begin position="30"/>
        <end position="374"/>
    </location>
</feature>
<dbReference type="InterPro" id="IPR022643">
    <property type="entry name" value="De-COase2_C"/>
</dbReference>
<dbReference type="InterPro" id="IPR022644">
    <property type="entry name" value="De-COase2_N"/>
</dbReference>
<dbReference type="FunFam" id="3.20.20.10:FF:000003">
    <property type="entry name" value="Diaminopimelate decarboxylase"/>
    <property type="match status" value="1"/>
</dbReference>
<dbReference type="InterPro" id="IPR022653">
    <property type="entry name" value="De-COase2_pyr-phos_BS"/>
</dbReference>
<dbReference type="PRINTS" id="PR01179">
    <property type="entry name" value="ODADCRBXLASE"/>
</dbReference>
<evidence type="ECO:0000313" key="11">
    <source>
        <dbReference type="EMBL" id="AMY12227.1"/>
    </source>
</evidence>
<dbReference type="SUPFAM" id="SSF50621">
    <property type="entry name" value="Alanine racemase C-terminal domain-like"/>
    <property type="match status" value="1"/>
</dbReference>
<dbReference type="RefSeq" id="WP_110173698.1">
    <property type="nucleotide sequence ID" value="NZ_CP015136.1"/>
</dbReference>
<organism evidence="11 12">
    <name type="scientific">Luteitalea pratensis</name>
    <dbReference type="NCBI Taxonomy" id="1855912"/>
    <lineage>
        <taxon>Bacteria</taxon>
        <taxon>Pseudomonadati</taxon>
        <taxon>Acidobacteriota</taxon>
        <taxon>Vicinamibacteria</taxon>
        <taxon>Vicinamibacterales</taxon>
        <taxon>Vicinamibacteraceae</taxon>
        <taxon>Luteitalea</taxon>
    </lineage>
</organism>
<dbReference type="STRING" id="1855912.LuPra_05500"/>
<dbReference type="GO" id="GO:0030170">
    <property type="term" value="F:pyridoxal phosphate binding"/>
    <property type="evidence" value="ECO:0007669"/>
    <property type="project" value="UniProtKB-UniRule"/>
</dbReference>
<evidence type="ECO:0000256" key="4">
    <source>
        <dbReference type="ARBA" id="ARBA00023239"/>
    </source>
</evidence>
<feature type="binding site" evidence="5">
    <location>
        <position position="280"/>
    </location>
    <ligand>
        <name>substrate</name>
    </ligand>
</feature>
<keyword evidence="12" id="KW-1185">Reference proteome</keyword>
<reference evidence="12" key="2">
    <citation type="submission" date="2016-04" db="EMBL/GenBank/DDBJ databases">
        <title>First Complete Genome Sequence of a Subdivision 6 Acidobacterium.</title>
        <authorList>
            <person name="Huang S."/>
            <person name="Vieira S."/>
            <person name="Bunk B."/>
            <person name="Riedel T."/>
            <person name="Sproeer C."/>
            <person name="Overmann J."/>
        </authorList>
    </citation>
    <scope>NUCLEOTIDE SEQUENCE [LARGE SCALE GENOMIC DNA]</scope>
    <source>
        <strain evidence="12">DSM 100886 HEG_-6_39</strain>
    </source>
</reference>
<dbReference type="HAMAP" id="MF_02120">
    <property type="entry name" value="LysA"/>
    <property type="match status" value="1"/>
</dbReference>
<protein>
    <recommendedName>
        <fullName evidence="5 6">Diaminopimelate decarboxylase</fullName>
        <shortName evidence="5">DAP decarboxylase</shortName>
        <shortName evidence="5">DAPDC</shortName>
        <ecNumber evidence="5 6">4.1.1.20</ecNumber>
    </recommendedName>
</protein>
<comment type="similarity">
    <text evidence="5">Belongs to the Orn/Lys/Arg decarboxylase class-II family. LysA subfamily.</text>
</comment>
<keyword evidence="5" id="KW-0028">Amino-acid biosynthesis</keyword>
<evidence type="ECO:0000256" key="3">
    <source>
        <dbReference type="ARBA" id="ARBA00022898"/>
    </source>
</evidence>
<evidence type="ECO:0000256" key="1">
    <source>
        <dbReference type="ARBA" id="ARBA00001933"/>
    </source>
</evidence>
<feature type="active site" description="Proton donor" evidence="7">
    <location>
        <position position="347"/>
    </location>
</feature>
<feature type="domain" description="Orn/DAP/Arg decarboxylase 2 N-terminal" evidence="10">
    <location>
        <begin position="38"/>
        <end position="283"/>
    </location>
</feature>
<feature type="modified residue" description="N6-(pyridoxal phosphate)lysine" evidence="5 7">
    <location>
        <position position="63"/>
    </location>
</feature>
<feature type="binding site" evidence="5">
    <location>
        <position position="348"/>
    </location>
    <ligand>
        <name>substrate</name>
    </ligand>
</feature>
<evidence type="ECO:0000313" key="12">
    <source>
        <dbReference type="Proteomes" id="UP000076079"/>
    </source>
</evidence>
<proteinExistence type="inferred from homology"/>
<dbReference type="NCBIfam" id="TIGR01048">
    <property type="entry name" value="lysA"/>
    <property type="match status" value="1"/>
</dbReference>
<dbReference type="EC" id="4.1.1.20" evidence="5 6"/>
<dbReference type="AlphaFoldDB" id="A0A143PU35"/>
<dbReference type="InterPro" id="IPR029066">
    <property type="entry name" value="PLP-binding_barrel"/>
</dbReference>
<name>A0A143PU35_LUTPR</name>
<evidence type="ECO:0000256" key="8">
    <source>
        <dbReference type="RuleBase" id="RU003738"/>
    </source>
</evidence>
<evidence type="ECO:0000256" key="7">
    <source>
        <dbReference type="PIRSR" id="PIRSR600183-50"/>
    </source>
</evidence>
<comment type="subunit">
    <text evidence="5">Homodimer.</text>
</comment>
<feature type="binding site" evidence="5">
    <location>
        <position position="242"/>
    </location>
    <ligand>
        <name>pyridoxal 5'-phosphate</name>
        <dbReference type="ChEBI" id="CHEBI:597326"/>
    </ligand>
</feature>
<dbReference type="UniPathway" id="UPA00034">
    <property type="reaction ID" value="UER00027"/>
</dbReference>
<dbReference type="Pfam" id="PF00278">
    <property type="entry name" value="Orn_DAP_Arg_deC"/>
    <property type="match status" value="1"/>
</dbReference>
<dbReference type="Gene3D" id="3.20.20.10">
    <property type="entry name" value="Alanine racemase"/>
    <property type="match status" value="1"/>
</dbReference>
<dbReference type="PROSITE" id="PS00878">
    <property type="entry name" value="ODR_DC_2_1"/>
    <property type="match status" value="1"/>
</dbReference>
<dbReference type="GO" id="GO:0009089">
    <property type="term" value="P:lysine biosynthetic process via diaminopimelate"/>
    <property type="evidence" value="ECO:0007669"/>
    <property type="project" value="UniProtKB-UniRule"/>
</dbReference>
<dbReference type="PANTHER" id="PTHR43727:SF2">
    <property type="entry name" value="GROUP IV DECARBOXYLASE"/>
    <property type="match status" value="1"/>
</dbReference>
<accession>A0A143PU35</accession>
<comment type="function">
    <text evidence="5">Specifically catalyzes the decarboxylation of meso-diaminopimelate (meso-DAP) to L-lysine.</text>
</comment>
<dbReference type="EMBL" id="CP015136">
    <property type="protein sequence ID" value="AMY12227.1"/>
    <property type="molecule type" value="Genomic_DNA"/>
</dbReference>
<dbReference type="PATRIC" id="fig|1813736.3.peg.5785"/>
<gene>
    <name evidence="5 11" type="primary">lysA</name>
    <name evidence="11" type="ORF">LuPra_05500</name>
</gene>
<dbReference type="SUPFAM" id="SSF51419">
    <property type="entry name" value="PLP-binding barrel"/>
    <property type="match status" value="1"/>
</dbReference>
<dbReference type="InterPro" id="IPR009006">
    <property type="entry name" value="Ala_racemase/Decarboxylase_C"/>
</dbReference>
<dbReference type="CDD" id="cd06828">
    <property type="entry name" value="PLPDE_III_DapDC"/>
    <property type="match status" value="1"/>
</dbReference>
<dbReference type="OrthoDB" id="9802241at2"/>
<dbReference type="PANTHER" id="PTHR43727">
    <property type="entry name" value="DIAMINOPIMELATE DECARBOXYLASE"/>
    <property type="match status" value="1"/>
</dbReference>
<dbReference type="KEGG" id="abac:LuPra_05500"/>
<comment type="cofactor">
    <cofactor evidence="1 5 7 8">
        <name>pyridoxal 5'-phosphate</name>
        <dbReference type="ChEBI" id="CHEBI:597326"/>
    </cofactor>
</comment>
<dbReference type="InterPro" id="IPR002986">
    <property type="entry name" value="DAP_deCOOHase_LysA"/>
</dbReference>
<evidence type="ECO:0000259" key="9">
    <source>
        <dbReference type="Pfam" id="PF00278"/>
    </source>
</evidence>
<dbReference type="InterPro" id="IPR000183">
    <property type="entry name" value="Orn/DAP/Arg_de-COase"/>
</dbReference>
<dbReference type="PRINTS" id="PR01181">
    <property type="entry name" value="DAPDCRBXLASE"/>
</dbReference>
<keyword evidence="3 5" id="KW-0663">Pyridoxal phosphate</keyword>
<comment type="pathway">
    <text evidence="5 8">Amino-acid biosynthesis; L-lysine biosynthesis via DAP pathway; L-lysine from DL-2,6-diaminopimelate: step 1/1.</text>
</comment>
<feature type="binding site" evidence="5">
    <location>
        <position position="321"/>
    </location>
    <ligand>
        <name>substrate</name>
    </ligand>
</feature>
<feature type="binding site" evidence="5">
    <location>
        <position position="376"/>
    </location>
    <ligand>
        <name>substrate</name>
    </ligand>
</feature>
<evidence type="ECO:0000256" key="6">
    <source>
        <dbReference type="NCBIfam" id="TIGR01048"/>
    </source>
</evidence>
<sequence length="419" mass="44336">MAALDTTQAPVFALDQVPLEPIAAAEGTPCYVYSAPVVSRRLAALQQALADCAWPHAVHYALKANSSLAIARLIRDGGAHADANSIGEIALATRAGFRPDQIVFTGVGKSPQELERAVSLDLKAINAESPGELDRIDALARSQGRRVRVALRVNPDVDAQSHPHISTGLKTSKFGVPLDDAAEVLRARRDAAGLEIIGVHVHVGSQITSLGPLCAAARKVADLAVALRAEGFPLSHLDLGGGLGIVYEQGGDVPTYEAFARALVDVARPTGLTLIVEPGRTLVGPAGVLLARVIDVKPHAGGGRFVVLDAGMTELMRPALYGAFHRIVPVHAADRPLVPCDVVGPVCESSDTFGRVRELPEPHVGDLMAIMDAGAYGAVMSNTYNRRPLPPEVLVEADGSWRVIRRRPTLDDMFALEQA</sequence>
<dbReference type="Gene3D" id="2.40.37.10">
    <property type="entry name" value="Lyase, Ornithine Decarboxylase, Chain A, domain 1"/>
    <property type="match status" value="1"/>
</dbReference>
<reference evidence="11 12" key="1">
    <citation type="journal article" date="2016" name="Genome Announc.">
        <title>First Complete Genome Sequence of a Subdivision 6 Acidobacterium Strain.</title>
        <authorList>
            <person name="Huang S."/>
            <person name="Vieira S."/>
            <person name="Bunk B."/>
            <person name="Riedel T."/>
            <person name="Sproer C."/>
            <person name="Overmann J."/>
        </authorList>
    </citation>
    <scope>NUCLEOTIDE SEQUENCE [LARGE SCALE GENOMIC DNA]</scope>
    <source>
        <strain evidence="12">DSM 100886 HEG_-6_39</strain>
    </source>
</reference>
<dbReference type="Proteomes" id="UP000076079">
    <property type="component" value="Chromosome"/>
</dbReference>
<dbReference type="GO" id="GO:0008836">
    <property type="term" value="F:diaminopimelate decarboxylase activity"/>
    <property type="evidence" value="ECO:0007669"/>
    <property type="project" value="UniProtKB-UniRule"/>
</dbReference>
<comment type="catalytic activity">
    <reaction evidence="5 8">
        <text>meso-2,6-diaminopimelate + H(+) = L-lysine + CO2</text>
        <dbReference type="Rhea" id="RHEA:15101"/>
        <dbReference type="ChEBI" id="CHEBI:15378"/>
        <dbReference type="ChEBI" id="CHEBI:16526"/>
        <dbReference type="ChEBI" id="CHEBI:32551"/>
        <dbReference type="ChEBI" id="CHEBI:57791"/>
        <dbReference type="EC" id="4.1.1.20"/>
    </reaction>
</comment>